<proteinExistence type="predicted"/>
<dbReference type="InterPro" id="IPR036390">
    <property type="entry name" value="WH_DNA-bd_sf"/>
</dbReference>
<dbReference type="PROSITE" id="PS51078">
    <property type="entry name" value="ICLR_ED"/>
    <property type="match status" value="1"/>
</dbReference>
<dbReference type="SMART" id="SM00346">
    <property type="entry name" value="HTH_ICLR"/>
    <property type="match status" value="1"/>
</dbReference>
<keyword evidence="1" id="KW-0805">Transcription regulation</keyword>
<evidence type="ECO:0000313" key="7">
    <source>
        <dbReference type="Proteomes" id="UP000196475"/>
    </source>
</evidence>
<dbReference type="InterPro" id="IPR011991">
    <property type="entry name" value="ArsR-like_HTH"/>
</dbReference>
<dbReference type="SUPFAM" id="SSF46785">
    <property type="entry name" value="Winged helix' DNA-binding domain"/>
    <property type="match status" value="1"/>
</dbReference>
<dbReference type="Gene3D" id="1.10.10.10">
    <property type="entry name" value="Winged helix-like DNA-binding domain superfamily/Winged helix DNA-binding domain"/>
    <property type="match status" value="1"/>
</dbReference>
<dbReference type="GO" id="GO:0045892">
    <property type="term" value="P:negative regulation of DNA-templated transcription"/>
    <property type="evidence" value="ECO:0007669"/>
    <property type="project" value="TreeGrafter"/>
</dbReference>
<dbReference type="Gene3D" id="3.30.450.40">
    <property type="match status" value="1"/>
</dbReference>
<protein>
    <recommendedName>
        <fullName evidence="8">IclR family transcriptional regulator</fullName>
    </recommendedName>
</protein>
<dbReference type="PROSITE" id="PS51077">
    <property type="entry name" value="HTH_ICLR"/>
    <property type="match status" value="1"/>
</dbReference>
<reference evidence="7" key="1">
    <citation type="submission" date="2016-06" db="EMBL/GenBank/DDBJ databases">
        <authorList>
            <person name="Nascimento L."/>
            <person name="Pereira R.V."/>
            <person name="Martins L.F."/>
            <person name="Quaggio R.B."/>
            <person name="Silva A.M."/>
            <person name="Setubal J.C."/>
        </authorList>
    </citation>
    <scope>NUCLEOTIDE SEQUENCE [LARGE SCALE GENOMIC DNA]</scope>
</reference>
<dbReference type="PANTHER" id="PTHR30136:SF7">
    <property type="entry name" value="HTH-TYPE TRANSCRIPTIONAL REGULATOR KDGR-RELATED"/>
    <property type="match status" value="1"/>
</dbReference>
<evidence type="ECO:0000313" key="6">
    <source>
        <dbReference type="EMBL" id="OUM90126.1"/>
    </source>
</evidence>
<dbReference type="Pfam" id="PF01614">
    <property type="entry name" value="IclR_C"/>
    <property type="match status" value="1"/>
</dbReference>
<dbReference type="PANTHER" id="PTHR30136">
    <property type="entry name" value="HELIX-TURN-HELIX TRANSCRIPTIONAL REGULATOR, ICLR FAMILY"/>
    <property type="match status" value="1"/>
</dbReference>
<feature type="domain" description="HTH iclR-type" evidence="4">
    <location>
        <begin position="10"/>
        <end position="73"/>
    </location>
</feature>
<dbReference type="CDD" id="cd00090">
    <property type="entry name" value="HTH_ARSR"/>
    <property type="match status" value="1"/>
</dbReference>
<name>A0A1Y3PVH1_9BACI</name>
<keyword evidence="2" id="KW-0238">DNA-binding</keyword>
<dbReference type="AlphaFoldDB" id="A0A1Y3PVH1"/>
<sequence length="265" mass="29926">MFLEENRYHVPVIVSTGRILQYLSSYENRKSSLSEISQALNISKSTCFRILRTLEDMNYVSYDKQSKRYSLGAYLVVLGSRALEQLDYLTLGKKYLQKITEETGLTSAIVQKIGDENVVYVTKEEADSAVRISVAVGKQFHITQISFGKCFLAFTSEKERMAILSKGLVKLTDNTITDVDEYLEELNRVRKQGYAISREEYIVGINAVSAPVFRPDGEVLMVLCCLGIAAHFPEEKMHEVGQMLRDAGKELTSHLNGRMPETIET</sequence>
<dbReference type="InterPro" id="IPR050707">
    <property type="entry name" value="HTH_MetabolicPath_Reg"/>
</dbReference>
<evidence type="ECO:0000256" key="1">
    <source>
        <dbReference type="ARBA" id="ARBA00023015"/>
    </source>
</evidence>
<comment type="caution">
    <text evidence="6">The sequence shown here is derived from an EMBL/GenBank/DDBJ whole genome shotgun (WGS) entry which is preliminary data.</text>
</comment>
<dbReference type="GO" id="GO:0003700">
    <property type="term" value="F:DNA-binding transcription factor activity"/>
    <property type="evidence" value="ECO:0007669"/>
    <property type="project" value="TreeGrafter"/>
</dbReference>
<gene>
    <name evidence="6" type="ORF">BAA01_11320</name>
</gene>
<dbReference type="InterPro" id="IPR005471">
    <property type="entry name" value="Tscrpt_reg_IclR_N"/>
</dbReference>
<dbReference type="SUPFAM" id="SSF55781">
    <property type="entry name" value="GAF domain-like"/>
    <property type="match status" value="1"/>
</dbReference>
<feature type="domain" description="IclR-ED" evidence="5">
    <location>
        <begin position="74"/>
        <end position="257"/>
    </location>
</feature>
<evidence type="ECO:0000259" key="4">
    <source>
        <dbReference type="PROSITE" id="PS51077"/>
    </source>
</evidence>
<organism evidence="6 7">
    <name type="scientific">Bacillus thermozeamaize</name>
    <dbReference type="NCBI Taxonomy" id="230954"/>
    <lineage>
        <taxon>Bacteria</taxon>
        <taxon>Bacillati</taxon>
        <taxon>Bacillota</taxon>
        <taxon>Bacilli</taxon>
        <taxon>Bacillales</taxon>
        <taxon>Bacillaceae</taxon>
        <taxon>Bacillus</taxon>
    </lineage>
</organism>
<dbReference type="GO" id="GO:0003677">
    <property type="term" value="F:DNA binding"/>
    <property type="evidence" value="ECO:0007669"/>
    <property type="project" value="UniProtKB-KW"/>
</dbReference>
<keyword evidence="3" id="KW-0804">Transcription</keyword>
<evidence type="ECO:0000256" key="3">
    <source>
        <dbReference type="ARBA" id="ARBA00023163"/>
    </source>
</evidence>
<evidence type="ECO:0000256" key="2">
    <source>
        <dbReference type="ARBA" id="ARBA00023125"/>
    </source>
</evidence>
<accession>A0A1Y3PVH1</accession>
<dbReference type="InterPro" id="IPR036388">
    <property type="entry name" value="WH-like_DNA-bd_sf"/>
</dbReference>
<evidence type="ECO:0008006" key="8">
    <source>
        <dbReference type="Google" id="ProtNLM"/>
    </source>
</evidence>
<dbReference type="Proteomes" id="UP000196475">
    <property type="component" value="Unassembled WGS sequence"/>
</dbReference>
<dbReference type="EMBL" id="LZRT01000021">
    <property type="protein sequence ID" value="OUM90126.1"/>
    <property type="molecule type" value="Genomic_DNA"/>
</dbReference>
<dbReference type="Pfam" id="PF09339">
    <property type="entry name" value="HTH_IclR"/>
    <property type="match status" value="1"/>
</dbReference>
<dbReference type="InterPro" id="IPR029016">
    <property type="entry name" value="GAF-like_dom_sf"/>
</dbReference>
<dbReference type="InterPro" id="IPR014757">
    <property type="entry name" value="Tscrpt_reg_IclR_C"/>
</dbReference>
<evidence type="ECO:0000259" key="5">
    <source>
        <dbReference type="PROSITE" id="PS51078"/>
    </source>
</evidence>